<protein>
    <submittedName>
        <fullName evidence="1">Uncharacterized protein</fullName>
    </submittedName>
</protein>
<geneLocation type="plasmid" evidence="2">
    <name>Tros</name>
</geneLocation>
<dbReference type="AlphaFoldDB" id="B9L547"/>
<gene>
    <name evidence="1" type="ordered locus">trd_A0911</name>
</gene>
<proteinExistence type="predicted"/>
<accession>B9L547</accession>
<reference evidence="1 2" key="1">
    <citation type="journal article" date="2009" name="PLoS ONE">
        <title>Complete genome sequence of the aerobic CO-oxidizing thermophile Thermomicrobium roseum.</title>
        <authorList>
            <person name="Wu D."/>
            <person name="Raymond J."/>
            <person name="Wu M."/>
            <person name="Chatterji S."/>
            <person name="Ren Q."/>
            <person name="Graham J.E."/>
            <person name="Bryant D.A."/>
            <person name="Robb F."/>
            <person name="Colman A."/>
            <person name="Tallon L.J."/>
            <person name="Badger J.H."/>
            <person name="Madupu R."/>
            <person name="Ward N.L."/>
            <person name="Eisen J.A."/>
        </authorList>
    </citation>
    <scope>NUCLEOTIDE SEQUENCE [LARGE SCALE GENOMIC DNA]</scope>
    <source>
        <strain evidence="2">ATCC 27502 / DSM 5159 / P-2</strain>
        <plasmid evidence="1">unnamed</plasmid>
    </source>
</reference>
<organism evidence="1 2">
    <name type="scientific">Thermomicrobium roseum (strain ATCC 27502 / DSM 5159 / P-2)</name>
    <dbReference type="NCBI Taxonomy" id="309801"/>
    <lineage>
        <taxon>Bacteria</taxon>
        <taxon>Pseudomonadati</taxon>
        <taxon>Thermomicrobiota</taxon>
        <taxon>Thermomicrobia</taxon>
        <taxon>Thermomicrobiales</taxon>
        <taxon>Thermomicrobiaceae</taxon>
        <taxon>Thermomicrobium</taxon>
    </lineage>
</organism>
<keyword evidence="2" id="KW-1185">Reference proteome</keyword>
<dbReference type="KEGG" id="tro:trd_A0911"/>
<keyword evidence="1" id="KW-0614">Plasmid</keyword>
<dbReference type="EMBL" id="CP001276">
    <property type="protein sequence ID" value="ACM06507.1"/>
    <property type="molecule type" value="Genomic_DNA"/>
</dbReference>
<sequence>MRSLIWCCVGESVLSLPGVRRPTCGKVPGYRFRMKPVPG</sequence>
<name>B9L547_THERP</name>
<dbReference type="Proteomes" id="UP000000447">
    <property type="component" value="Plasmid unnamed"/>
</dbReference>
<evidence type="ECO:0000313" key="1">
    <source>
        <dbReference type="EMBL" id="ACM06507.1"/>
    </source>
</evidence>
<dbReference type="HOGENOM" id="CLU_3318431_0_0_0"/>
<evidence type="ECO:0000313" key="2">
    <source>
        <dbReference type="Proteomes" id="UP000000447"/>
    </source>
</evidence>